<dbReference type="GO" id="GO:0005509">
    <property type="term" value="F:calcium ion binding"/>
    <property type="evidence" value="ECO:0007669"/>
    <property type="project" value="InterPro"/>
</dbReference>
<dbReference type="AlphaFoldDB" id="V9FWC9"/>
<comment type="caution">
    <text evidence="7">The sequence shown here is derived from an EMBL/GenBank/DDBJ whole genome shotgun (WGS) entry which is preliminary data.</text>
</comment>
<dbReference type="PROSITE" id="PS00018">
    <property type="entry name" value="EF_HAND_1"/>
    <property type="match status" value="3"/>
</dbReference>
<feature type="compositionally biased region" description="Low complexity" evidence="4">
    <location>
        <begin position="281"/>
        <end position="290"/>
    </location>
</feature>
<dbReference type="HOGENOM" id="CLU_318708_0_0_1"/>
<keyword evidence="2" id="KW-0677">Repeat</keyword>
<dbReference type="SUPFAM" id="SSF47473">
    <property type="entry name" value="EF-hand"/>
    <property type="match status" value="2"/>
</dbReference>
<dbReference type="Gene3D" id="1.10.238.10">
    <property type="entry name" value="EF-hand"/>
    <property type="match status" value="3"/>
</dbReference>
<dbReference type="PANTHER" id="PTHR10891">
    <property type="entry name" value="EF-HAND CALCIUM-BINDING DOMAIN CONTAINING PROTEIN"/>
    <property type="match status" value="1"/>
</dbReference>
<dbReference type="Pfam" id="PF13202">
    <property type="entry name" value="EF-hand_5"/>
    <property type="match status" value="1"/>
</dbReference>
<feature type="compositionally biased region" description="Polar residues" evidence="4">
    <location>
        <begin position="266"/>
        <end position="277"/>
    </location>
</feature>
<evidence type="ECO:0000256" key="1">
    <source>
        <dbReference type="ARBA" id="ARBA00022723"/>
    </source>
</evidence>
<dbReference type="EMBL" id="ANIZ01000374">
    <property type="protein sequence ID" value="ETI55068.1"/>
    <property type="molecule type" value="Genomic_DNA"/>
</dbReference>
<name>V9FWC9_PHYNI</name>
<feature type="region of interest" description="Disordered" evidence="4">
    <location>
        <begin position="771"/>
        <end position="797"/>
    </location>
</feature>
<dbReference type="CDD" id="cd00051">
    <property type="entry name" value="EFh"/>
    <property type="match status" value="2"/>
</dbReference>
<feature type="region of interest" description="Disordered" evidence="4">
    <location>
        <begin position="193"/>
        <end position="320"/>
    </location>
</feature>
<reference evidence="7 8" key="1">
    <citation type="submission" date="2013-11" db="EMBL/GenBank/DDBJ databases">
        <title>The Genome Sequence of Phytophthora parasitica P1569.</title>
        <authorList>
            <consortium name="The Broad Institute Genomics Platform"/>
            <person name="Russ C."/>
            <person name="Tyler B."/>
            <person name="Panabieres F."/>
            <person name="Shan W."/>
            <person name="Tripathy S."/>
            <person name="Grunwald N."/>
            <person name="Machado M."/>
            <person name="Johnson C.S."/>
            <person name="Arredondo F."/>
            <person name="Hong C."/>
            <person name="Coffey M."/>
            <person name="Young S.K."/>
            <person name="Zeng Q."/>
            <person name="Gargeya S."/>
            <person name="Fitzgerald M."/>
            <person name="Abouelleil A."/>
            <person name="Alvarado L."/>
            <person name="Chapman S.B."/>
            <person name="Gainer-Dewar J."/>
            <person name="Goldberg J."/>
            <person name="Griggs A."/>
            <person name="Gujja S."/>
            <person name="Hansen M."/>
            <person name="Howarth C."/>
            <person name="Imamovic A."/>
            <person name="Ireland A."/>
            <person name="Larimer J."/>
            <person name="McCowan C."/>
            <person name="Murphy C."/>
            <person name="Pearson M."/>
            <person name="Poon T.W."/>
            <person name="Priest M."/>
            <person name="Roberts A."/>
            <person name="Saif S."/>
            <person name="Shea T."/>
            <person name="Sykes S."/>
            <person name="Wortman J."/>
            <person name="Nusbaum C."/>
            <person name="Birren B."/>
        </authorList>
    </citation>
    <scope>NUCLEOTIDE SEQUENCE [LARGE SCALE GENOMIC DNA]</scope>
    <source>
        <strain evidence="7 8">P1569</strain>
    </source>
</reference>
<feature type="domain" description="EF-hand" evidence="6">
    <location>
        <begin position="412"/>
        <end position="447"/>
    </location>
</feature>
<evidence type="ECO:0000259" key="6">
    <source>
        <dbReference type="PROSITE" id="PS50222"/>
    </source>
</evidence>
<protein>
    <recommendedName>
        <fullName evidence="6">EF-hand domain-containing protein</fullName>
    </recommendedName>
</protein>
<feature type="domain" description="EF-hand" evidence="6">
    <location>
        <begin position="524"/>
        <end position="559"/>
    </location>
</feature>
<accession>V9FWC9</accession>
<evidence type="ECO:0000256" key="3">
    <source>
        <dbReference type="ARBA" id="ARBA00022837"/>
    </source>
</evidence>
<keyword evidence="8" id="KW-1185">Reference proteome</keyword>
<dbReference type="InterPro" id="IPR039647">
    <property type="entry name" value="EF_hand_pair_protein_CML-like"/>
</dbReference>
<gene>
    <name evidence="7" type="ORF">F443_02204</name>
</gene>
<sequence>MALRRRAATAMRMGSVGALLPLLTVAGASAVSNRREALNAPLKSQKSASECLTTTASLAFQGLKSGLAWTIAVDAYAMTSVTDAELARYMATRPGCSVVGEIARKLGPLCMRNVLGFAGFLGLFGGVSCSLEVLRSKNDLLNPFVGGFTAGLVFLQQEFRKPRTHLTSAIVCGVFAMAIHHLIPAISKESESEDVAAVETRRRRSKRRWTMRQRRHVNGNSNALASTNTAENPSSSSWGSGRTVPVNIMSTSKRVAPPVVPAEHFTPTTINQGNTRGVTIPRRPQSSRLPSSRDHLAPCRPKRRVQSARGASEKNNQSNDAYTVLQSIGDNTLPKLQHQIGDLLNTKTRSSYSLQKPTPPESSAPTSGTDGKLHVQWAVKVSTAPTVQDLDGNSPEPTEMSDLRRLLQDRYGEIRSARQAFLAWDANRDGRICAKELRDMLSRLGIARVLGQMKVNVILQHVLARPTASLDYEDFFGVVYGPREQNQAALSSSNRQTANYTGPEEDTDSTADSDCVVSLLRSKYESRKVHQVFRDWDIDKNGGVTLAEIESNLRRQGLRISKPELMKLFDTYDLDRDGRLLYDEFKRLVYGPVHEPRYSYLAEQRRQNAHKQPMHERDSLEFFRKSTVPEQSNHSIDNPRFRATLKLKLKEFAARLNDAYAEFDDDHNGYLSYSELCVGLKELGLNLTEREFLHLATRVDADGNGEICFKEFCHVFGSDGAVNRRCQSARTGDEEDKRVEEKSAKTQLKHGSQRQRAAGTFNFSHLTRRAKTPTRCGRTPYPDTRGIISDNQGDTTNPARFMTESQLYGSASTSRSIPIPAKVITTLGQEEKQRLDAAKANRLQRLRVQMELYEDQARPLQDSYNVAQERRVRTLQRHRERYHQRIEQRPRYAQSPARKGIQILRASSTAPIV</sequence>
<feature type="chain" id="PRO_5004775987" description="EF-hand domain-containing protein" evidence="5">
    <location>
        <begin position="31"/>
        <end position="913"/>
    </location>
</feature>
<dbReference type="OrthoDB" id="26525at2759"/>
<dbReference type="PROSITE" id="PS50222">
    <property type="entry name" value="EF_HAND_2"/>
    <property type="match status" value="5"/>
</dbReference>
<evidence type="ECO:0000256" key="5">
    <source>
        <dbReference type="SAM" id="SignalP"/>
    </source>
</evidence>
<keyword evidence="3" id="KW-0106">Calcium</keyword>
<dbReference type="Pfam" id="PF13499">
    <property type="entry name" value="EF-hand_7"/>
    <property type="match status" value="2"/>
</dbReference>
<dbReference type="InterPro" id="IPR002048">
    <property type="entry name" value="EF_hand_dom"/>
</dbReference>
<feature type="domain" description="EF-hand" evidence="6">
    <location>
        <begin position="687"/>
        <end position="722"/>
    </location>
</feature>
<keyword evidence="1" id="KW-0479">Metal-binding</keyword>
<feature type="compositionally biased region" description="Polar residues" evidence="4">
    <location>
        <begin position="218"/>
        <end position="240"/>
    </location>
</feature>
<evidence type="ECO:0000313" key="8">
    <source>
        <dbReference type="Proteomes" id="UP000018721"/>
    </source>
</evidence>
<feature type="domain" description="EF-hand" evidence="6">
    <location>
        <begin position="560"/>
        <end position="595"/>
    </location>
</feature>
<dbReference type="Proteomes" id="UP000018721">
    <property type="component" value="Unassembled WGS sequence"/>
</dbReference>
<proteinExistence type="predicted"/>
<organism evidence="7 8">
    <name type="scientific">Phytophthora nicotianae P1569</name>
    <dbReference type="NCBI Taxonomy" id="1317065"/>
    <lineage>
        <taxon>Eukaryota</taxon>
        <taxon>Sar</taxon>
        <taxon>Stramenopiles</taxon>
        <taxon>Oomycota</taxon>
        <taxon>Peronosporomycetes</taxon>
        <taxon>Peronosporales</taxon>
        <taxon>Peronosporaceae</taxon>
        <taxon>Phytophthora</taxon>
    </lineage>
</organism>
<feature type="region of interest" description="Disordered" evidence="4">
    <location>
        <begin position="350"/>
        <end position="371"/>
    </location>
</feature>
<dbReference type="eggNOG" id="KOG0027">
    <property type="taxonomic scope" value="Eukaryota"/>
</dbReference>
<evidence type="ECO:0000256" key="4">
    <source>
        <dbReference type="SAM" id="MobiDB-lite"/>
    </source>
</evidence>
<dbReference type="Pfam" id="PF02466">
    <property type="entry name" value="Tim17"/>
    <property type="match status" value="1"/>
</dbReference>
<keyword evidence="5" id="KW-0732">Signal</keyword>
<dbReference type="InterPro" id="IPR011992">
    <property type="entry name" value="EF-hand-dom_pair"/>
</dbReference>
<evidence type="ECO:0000256" key="2">
    <source>
        <dbReference type="ARBA" id="ARBA00022737"/>
    </source>
</evidence>
<feature type="compositionally biased region" description="Polar residues" evidence="4">
    <location>
        <begin position="487"/>
        <end position="500"/>
    </location>
</feature>
<feature type="compositionally biased region" description="Basic residues" evidence="4">
    <location>
        <begin position="201"/>
        <end position="217"/>
    </location>
</feature>
<feature type="domain" description="EF-hand" evidence="6">
    <location>
        <begin position="651"/>
        <end position="686"/>
    </location>
</feature>
<dbReference type="SMART" id="SM00054">
    <property type="entry name" value="EFh"/>
    <property type="match status" value="5"/>
</dbReference>
<dbReference type="InterPro" id="IPR018247">
    <property type="entry name" value="EF_Hand_1_Ca_BS"/>
</dbReference>
<evidence type="ECO:0000313" key="7">
    <source>
        <dbReference type="EMBL" id="ETI55068.1"/>
    </source>
</evidence>
<feature type="signal peptide" evidence="5">
    <location>
        <begin position="1"/>
        <end position="30"/>
    </location>
</feature>
<feature type="region of interest" description="Disordered" evidence="4">
    <location>
        <begin position="487"/>
        <end position="512"/>
    </location>
</feature>